<keyword evidence="2" id="KW-0812">Transmembrane</keyword>
<evidence type="ECO:0000313" key="8">
    <source>
        <dbReference type="Proteomes" id="UP000784294"/>
    </source>
</evidence>
<keyword evidence="3" id="KW-1133">Transmembrane helix</keyword>
<dbReference type="SUPFAM" id="SSF49313">
    <property type="entry name" value="Cadherin-like"/>
    <property type="match status" value="1"/>
</dbReference>
<keyword evidence="4" id="KW-0325">Glycoprotein</keyword>
<keyword evidence="5" id="KW-0106">Calcium</keyword>
<dbReference type="GO" id="GO:0005509">
    <property type="term" value="F:calcium ion binding"/>
    <property type="evidence" value="ECO:0007669"/>
    <property type="project" value="UniProtKB-UniRule"/>
</dbReference>
<evidence type="ECO:0000256" key="2">
    <source>
        <dbReference type="ARBA" id="ARBA00022692"/>
    </source>
</evidence>
<comment type="caution">
    <text evidence="7">The sequence shown here is derived from an EMBL/GenBank/DDBJ whole genome shotgun (WGS) entry which is preliminary data.</text>
</comment>
<proteinExistence type="predicted"/>
<organism evidence="7 8">
    <name type="scientific">Protopolystoma xenopodis</name>
    <dbReference type="NCBI Taxonomy" id="117903"/>
    <lineage>
        <taxon>Eukaryota</taxon>
        <taxon>Metazoa</taxon>
        <taxon>Spiralia</taxon>
        <taxon>Lophotrochozoa</taxon>
        <taxon>Platyhelminthes</taxon>
        <taxon>Monogenea</taxon>
        <taxon>Polyopisthocotylea</taxon>
        <taxon>Polystomatidea</taxon>
        <taxon>Polystomatidae</taxon>
        <taxon>Protopolystoma</taxon>
    </lineage>
</organism>
<evidence type="ECO:0000313" key="7">
    <source>
        <dbReference type="EMBL" id="VEL06877.1"/>
    </source>
</evidence>
<dbReference type="Gene3D" id="2.60.40.60">
    <property type="entry name" value="Cadherins"/>
    <property type="match status" value="1"/>
</dbReference>
<keyword evidence="8" id="KW-1185">Reference proteome</keyword>
<dbReference type="PROSITE" id="PS50268">
    <property type="entry name" value="CADHERIN_2"/>
    <property type="match status" value="1"/>
</dbReference>
<dbReference type="GO" id="GO:0007156">
    <property type="term" value="P:homophilic cell adhesion via plasma membrane adhesion molecules"/>
    <property type="evidence" value="ECO:0007669"/>
    <property type="project" value="InterPro"/>
</dbReference>
<dbReference type="OrthoDB" id="6252479at2759"/>
<accession>A0A3S5FBL2</accession>
<name>A0A3S5FBL2_9PLAT</name>
<dbReference type="InterPro" id="IPR002126">
    <property type="entry name" value="Cadherin-like_dom"/>
</dbReference>
<gene>
    <name evidence="7" type="ORF">PXEA_LOCUS317</name>
</gene>
<evidence type="ECO:0000256" key="3">
    <source>
        <dbReference type="ARBA" id="ARBA00022989"/>
    </source>
</evidence>
<feature type="domain" description="Cadherin" evidence="6">
    <location>
        <begin position="101"/>
        <end position="146"/>
    </location>
</feature>
<sequence length="354" mass="38367">MVTITIAPPTTPLEKLALHYFAIRTISSSTAVVYVVKSPNIDQIADPNLPDSSAITSNIFPALSSSPESTVQSLIMPSTFLSTAVSSPASSITASPPEMTDNQYFRGSRDFIFYLLARDNGTPRRLTSRARVTIRVLDVNDMPPMISINYLNVPNSFPSTSSSPGGLRFPVNSAYRTSQTASSDGYSSFYLKPAPEVSFRQASEPALVTSGTNRGYLVENRARALVAFVSVRDYDSGDWGRVRCHTDNEAFTLVPMLSSQSFPSTSRTVQTETRVNRVAMDLFGSNKGGTLGSENIPGSLGSLARDPNLNGPVMDANQEAGYKLMATKALDREETPEVMALEISFCIKVLSIFI</sequence>
<dbReference type="PANTHER" id="PTHR24028:SF146">
    <property type="entry name" value="CADHERIN 96CB, ISOFORM D-RELATED"/>
    <property type="match status" value="1"/>
</dbReference>
<dbReference type="PANTHER" id="PTHR24028">
    <property type="entry name" value="CADHERIN-87A"/>
    <property type="match status" value="1"/>
</dbReference>
<evidence type="ECO:0000259" key="6">
    <source>
        <dbReference type="PROSITE" id="PS50268"/>
    </source>
</evidence>
<keyword evidence="3" id="KW-0472">Membrane</keyword>
<dbReference type="Proteomes" id="UP000784294">
    <property type="component" value="Unassembled WGS sequence"/>
</dbReference>
<dbReference type="EMBL" id="CAAALY010000565">
    <property type="protein sequence ID" value="VEL06877.1"/>
    <property type="molecule type" value="Genomic_DNA"/>
</dbReference>
<evidence type="ECO:0000256" key="4">
    <source>
        <dbReference type="ARBA" id="ARBA00023180"/>
    </source>
</evidence>
<dbReference type="InterPro" id="IPR015919">
    <property type="entry name" value="Cadherin-like_sf"/>
</dbReference>
<dbReference type="CDD" id="cd11304">
    <property type="entry name" value="Cadherin_repeat"/>
    <property type="match status" value="1"/>
</dbReference>
<dbReference type="InterPro" id="IPR050174">
    <property type="entry name" value="Protocadherin/Cadherin-CA"/>
</dbReference>
<evidence type="ECO:0000256" key="5">
    <source>
        <dbReference type="PROSITE-ProRule" id="PRU00043"/>
    </source>
</evidence>
<dbReference type="GO" id="GO:0005886">
    <property type="term" value="C:plasma membrane"/>
    <property type="evidence" value="ECO:0007669"/>
    <property type="project" value="TreeGrafter"/>
</dbReference>
<reference evidence="7" key="1">
    <citation type="submission" date="2018-11" db="EMBL/GenBank/DDBJ databases">
        <authorList>
            <consortium name="Pathogen Informatics"/>
        </authorList>
    </citation>
    <scope>NUCLEOTIDE SEQUENCE</scope>
</reference>
<comment type="subcellular location">
    <subcellularLocation>
        <location evidence="1">Membrane</location>
        <topology evidence="1">Single-pass membrane protein</topology>
    </subcellularLocation>
</comment>
<evidence type="ECO:0000256" key="1">
    <source>
        <dbReference type="ARBA" id="ARBA00004167"/>
    </source>
</evidence>
<dbReference type="AlphaFoldDB" id="A0A3S5FBL2"/>
<protein>
    <recommendedName>
        <fullName evidence="6">Cadherin domain-containing protein</fullName>
    </recommendedName>
</protein>